<dbReference type="Gene3D" id="3.90.79.10">
    <property type="entry name" value="Nucleoside Triphosphate Pyrophosphohydrolase"/>
    <property type="match status" value="1"/>
</dbReference>
<sequence>MADRFVVYCCGLVFDDGRLLIVKHKKSQWGNRWALPGGRLRPGERFQHCVETMVERETSCSVKAVRQITTSMSYHDSSILDRHAVLIFYLCKYMYGEPRAGDGIEAAIWADEELFTGLARDLDMPYQFIEAVSALCINATSFRELSFDFKKPESIFRGMILD</sequence>
<organism evidence="4 5">
    <name type="scientific">Methanocella paludicola (strain DSM 17711 / JCM 13418 / NBRC 101707 / SANAE)</name>
    <dbReference type="NCBI Taxonomy" id="304371"/>
    <lineage>
        <taxon>Archaea</taxon>
        <taxon>Methanobacteriati</taxon>
        <taxon>Methanobacteriota</taxon>
        <taxon>Stenosarchaea group</taxon>
        <taxon>Methanomicrobia</taxon>
        <taxon>Methanocellales</taxon>
        <taxon>Methanocellaceae</taxon>
        <taxon>Methanocella</taxon>
    </lineage>
</organism>
<reference evidence="5" key="3">
    <citation type="journal article" date="2011" name="PLoS ONE">
        <title>Genome sequence of a mesophilic hydrogenotrophic methanogen Methanocella paludicola, the first cultivated representative of the order Methanocellales.</title>
        <authorList>
            <person name="Sakai S."/>
            <person name="Takaki Y."/>
            <person name="Shimamura S."/>
            <person name="Sekine M."/>
            <person name="Tajima T."/>
            <person name="Kosugi H."/>
            <person name="Ichikawa N."/>
            <person name="Tasumi E."/>
            <person name="Hiraki A.T."/>
            <person name="Shimizu A."/>
            <person name="Kato Y."/>
            <person name="Nishiko R."/>
            <person name="Mori K."/>
            <person name="Fujita N."/>
            <person name="Imachi H."/>
            <person name="Takai K."/>
        </authorList>
    </citation>
    <scope>NUCLEOTIDE SEQUENCE [LARGE SCALE GENOMIC DNA]</scope>
    <source>
        <strain evidence="5">DSM 17711 / JCM 13418 / NBRC 101707 / SANAE</strain>
    </source>
</reference>
<dbReference type="FunCoup" id="D1Z1H5">
    <property type="interactions" value="12"/>
</dbReference>
<evidence type="ECO:0000259" key="3">
    <source>
        <dbReference type="Pfam" id="PF00293"/>
    </source>
</evidence>
<accession>D1Z1H5</accession>
<dbReference type="OrthoDB" id="25379at2157"/>
<dbReference type="Pfam" id="PF00293">
    <property type="entry name" value="NUDIX"/>
    <property type="match status" value="1"/>
</dbReference>
<dbReference type="PANTHER" id="PTHR43046:SF14">
    <property type="entry name" value="MUTT_NUDIX FAMILY PROTEIN"/>
    <property type="match status" value="1"/>
</dbReference>
<dbReference type="EMBL" id="AP011532">
    <property type="protein sequence ID" value="BAI62547.1"/>
    <property type="molecule type" value="Genomic_DNA"/>
</dbReference>
<name>D1Z1H5_METPS</name>
<dbReference type="GeneID" id="8682778"/>
<gene>
    <name evidence="4" type="ordered locus">MCP_2475</name>
</gene>
<dbReference type="STRING" id="304371.MCP_2475"/>
<dbReference type="InterPro" id="IPR000086">
    <property type="entry name" value="NUDIX_hydrolase_dom"/>
</dbReference>
<evidence type="ECO:0000256" key="1">
    <source>
        <dbReference type="ARBA" id="ARBA00001946"/>
    </source>
</evidence>
<protein>
    <submittedName>
        <fullName evidence="4">NUDIX hydrolase</fullName>
    </submittedName>
</protein>
<dbReference type="SUPFAM" id="SSF55811">
    <property type="entry name" value="Nudix"/>
    <property type="match status" value="1"/>
</dbReference>
<keyword evidence="5" id="KW-1185">Reference proteome</keyword>
<evidence type="ECO:0000256" key="2">
    <source>
        <dbReference type="ARBA" id="ARBA00022801"/>
    </source>
</evidence>
<dbReference type="InParanoid" id="D1Z1H5"/>
<reference evidence="4 5" key="1">
    <citation type="journal article" date="2007" name="Appl. Environ. Microbiol.">
        <title>Isolation of key methanogens for global methane emission from rice paddy fields: a novel isolate affiliated with the clone cluster rice cluster I.</title>
        <authorList>
            <person name="Sakai S."/>
            <person name="Imachi H."/>
            <person name="Sekiguchi Y."/>
            <person name="Ohashi A."/>
            <person name="Harada H."/>
            <person name="Kamagata Y."/>
        </authorList>
    </citation>
    <scope>NUCLEOTIDE SEQUENCE [LARGE SCALE GENOMIC DNA]</scope>
    <source>
        <strain evidence="5">DSM 17711 / JCM 13418 / NBRC 101707 / SANAE</strain>
    </source>
</reference>
<dbReference type="eggNOG" id="arCOG01075">
    <property type="taxonomic scope" value="Archaea"/>
</dbReference>
<dbReference type="GO" id="GO:0016787">
    <property type="term" value="F:hydrolase activity"/>
    <property type="evidence" value="ECO:0007669"/>
    <property type="project" value="UniProtKB-KW"/>
</dbReference>
<dbReference type="Proteomes" id="UP000001882">
    <property type="component" value="Chromosome"/>
</dbReference>
<evidence type="ECO:0000313" key="5">
    <source>
        <dbReference type="Proteomes" id="UP000001882"/>
    </source>
</evidence>
<proteinExistence type="predicted"/>
<dbReference type="KEGG" id="mpd:MCP_2475"/>
<dbReference type="PANTHER" id="PTHR43046">
    <property type="entry name" value="GDP-MANNOSE MANNOSYL HYDROLASE"/>
    <property type="match status" value="1"/>
</dbReference>
<evidence type="ECO:0000313" key="4">
    <source>
        <dbReference type="EMBL" id="BAI62547.1"/>
    </source>
</evidence>
<reference evidence="4 5" key="2">
    <citation type="journal article" date="2008" name="Int. J. Syst. Evol. Microbiol.">
        <title>Methanocella paludicola gen. nov., sp. nov., a methane-producing archaeon, the first isolate of the lineage 'Rice Cluster I', and proposal of the new archaeal order Methanocellales ord. nov.</title>
        <authorList>
            <person name="Sakai S."/>
            <person name="Imachi H."/>
            <person name="Hanada S."/>
            <person name="Ohashi A."/>
            <person name="Harada H."/>
            <person name="Kamagata Y."/>
        </authorList>
    </citation>
    <scope>NUCLEOTIDE SEQUENCE [LARGE SCALE GENOMIC DNA]</scope>
    <source>
        <strain evidence="5">DSM 17711 / JCM 13418 / NBRC 101707 / SANAE</strain>
    </source>
</reference>
<dbReference type="AlphaFoldDB" id="D1Z1H5"/>
<keyword evidence="2 4" id="KW-0378">Hydrolase</keyword>
<comment type="cofactor">
    <cofactor evidence="1">
        <name>Mg(2+)</name>
        <dbReference type="ChEBI" id="CHEBI:18420"/>
    </cofactor>
</comment>
<feature type="domain" description="Nudix hydrolase" evidence="3">
    <location>
        <begin position="10"/>
        <end position="113"/>
    </location>
</feature>
<dbReference type="InterPro" id="IPR015797">
    <property type="entry name" value="NUDIX_hydrolase-like_dom_sf"/>
</dbReference>
<dbReference type="RefSeq" id="WP_012901221.1">
    <property type="nucleotide sequence ID" value="NC_013665.1"/>
</dbReference>